<dbReference type="AlphaFoldDB" id="A0A1R3IPS5"/>
<keyword evidence="2" id="KW-1185">Reference proteome</keyword>
<comment type="caution">
    <text evidence="1">The sequence shown here is derived from an EMBL/GenBank/DDBJ whole genome shotgun (WGS) entry which is preliminary data.</text>
</comment>
<evidence type="ECO:0000313" key="2">
    <source>
        <dbReference type="Proteomes" id="UP000188268"/>
    </source>
</evidence>
<dbReference type="OrthoDB" id="10654005at2759"/>
<evidence type="ECO:0000313" key="1">
    <source>
        <dbReference type="EMBL" id="OMO84574.1"/>
    </source>
</evidence>
<name>A0A1R3IPS5_COCAP</name>
<gene>
    <name evidence="1" type="ORF">CCACVL1_10763</name>
</gene>
<reference evidence="1 2" key="1">
    <citation type="submission" date="2013-09" db="EMBL/GenBank/DDBJ databases">
        <title>Corchorus capsularis genome sequencing.</title>
        <authorList>
            <person name="Alam M."/>
            <person name="Haque M.S."/>
            <person name="Islam M.S."/>
            <person name="Emdad E.M."/>
            <person name="Islam M.M."/>
            <person name="Ahmed B."/>
            <person name="Halim A."/>
            <person name="Hossen Q.M.M."/>
            <person name="Hossain M.Z."/>
            <person name="Ahmed R."/>
            <person name="Khan M.M."/>
            <person name="Islam R."/>
            <person name="Rashid M.M."/>
            <person name="Khan S.A."/>
            <person name="Rahman M.S."/>
            <person name="Alam M."/>
        </authorList>
    </citation>
    <scope>NUCLEOTIDE SEQUENCE [LARGE SCALE GENOMIC DNA]</scope>
    <source>
        <strain evidence="2">cv. CVL-1</strain>
        <tissue evidence="1">Whole seedling</tissue>
    </source>
</reference>
<dbReference type="Proteomes" id="UP000188268">
    <property type="component" value="Unassembled WGS sequence"/>
</dbReference>
<accession>A0A1R3IPS5</accession>
<protein>
    <submittedName>
        <fullName evidence="1">Uncharacterized protein</fullName>
    </submittedName>
</protein>
<proteinExistence type="predicted"/>
<organism evidence="1 2">
    <name type="scientific">Corchorus capsularis</name>
    <name type="common">Jute</name>
    <dbReference type="NCBI Taxonomy" id="210143"/>
    <lineage>
        <taxon>Eukaryota</taxon>
        <taxon>Viridiplantae</taxon>
        <taxon>Streptophyta</taxon>
        <taxon>Embryophyta</taxon>
        <taxon>Tracheophyta</taxon>
        <taxon>Spermatophyta</taxon>
        <taxon>Magnoliopsida</taxon>
        <taxon>eudicotyledons</taxon>
        <taxon>Gunneridae</taxon>
        <taxon>Pentapetalae</taxon>
        <taxon>rosids</taxon>
        <taxon>malvids</taxon>
        <taxon>Malvales</taxon>
        <taxon>Malvaceae</taxon>
        <taxon>Grewioideae</taxon>
        <taxon>Apeibeae</taxon>
        <taxon>Corchorus</taxon>
    </lineage>
</organism>
<sequence length="82" mass="9184">MATIEGEILILSSIPVTLSEIKNTGIFDDNRAMILFESFGFGKNGHIEISPMEKNPYLVINDEEEIAAAQMLEEDGYDDFEL</sequence>
<dbReference type="EMBL" id="AWWV01009717">
    <property type="protein sequence ID" value="OMO84574.1"/>
    <property type="molecule type" value="Genomic_DNA"/>
</dbReference>
<dbReference type="Gramene" id="OMO84574">
    <property type="protein sequence ID" value="OMO84574"/>
    <property type="gene ID" value="CCACVL1_10763"/>
</dbReference>